<protein>
    <recommendedName>
        <fullName evidence="4">Cytochrome P450</fullName>
    </recommendedName>
</protein>
<keyword evidence="3" id="KW-1185">Reference proteome</keyword>
<dbReference type="SUPFAM" id="SSF48264">
    <property type="entry name" value="Cytochrome P450"/>
    <property type="match status" value="1"/>
</dbReference>
<dbReference type="Gene3D" id="1.10.630.10">
    <property type="entry name" value="Cytochrome P450"/>
    <property type="match status" value="1"/>
</dbReference>
<evidence type="ECO:0008006" key="4">
    <source>
        <dbReference type="Google" id="ProtNLM"/>
    </source>
</evidence>
<organism evidence="2 3">
    <name type="scientific">Glonium stellatum</name>
    <dbReference type="NCBI Taxonomy" id="574774"/>
    <lineage>
        <taxon>Eukaryota</taxon>
        <taxon>Fungi</taxon>
        <taxon>Dikarya</taxon>
        <taxon>Ascomycota</taxon>
        <taxon>Pezizomycotina</taxon>
        <taxon>Dothideomycetes</taxon>
        <taxon>Pleosporomycetidae</taxon>
        <taxon>Gloniales</taxon>
        <taxon>Gloniaceae</taxon>
        <taxon>Glonium</taxon>
    </lineage>
</organism>
<dbReference type="GO" id="GO:0020037">
    <property type="term" value="F:heme binding"/>
    <property type="evidence" value="ECO:0007669"/>
    <property type="project" value="InterPro"/>
</dbReference>
<comment type="similarity">
    <text evidence="1">Belongs to the cytochrome P450 family.</text>
</comment>
<evidence type="ECO:0000256" key="1">
    <source>
        <dbReference type="ARBA" id="ARBA00010617"/>
    </source>
</evidence>
<dbReference type="GO" id="GO:0005506">
    <property type="term" value="F:iron ion binding"/>
    <property type="evidence" value="ECO:0007669"/>
    <property type="project" value="InterPro"/>
</dbReference>
<dbReference type="PANTHER" id="PTHR24305:SF166">
    <property type="entry name" value="CYTOCHROME P450 12A4, MITOCHONDRIAL-RELATED"/>
    <property type="match status" value="1"/>
</dbReference>
<dbReference type="EMBL" id="KV748555">
    <property type="protein sequence ID" value="OCL14614.1"/>
    <property type="molecule type" value="Genomic_DNA"/>
</dbReference>
<accession>A0A8E2JZ82</accession>
<dbReference type="GO" id="GO:0004497">
    <property type="term" value="F:monooxygenase activity"/>
    <property type="evidence" value="ECO:0007669"/>
    <property type="project" value="InterPro"/>
</dbReference>
<evidence type="ECO:0000313" key="2">
    <source>
        <dbReference type="EMBL" id="OCL14614.1"/>
    </source>
</evidence>
<dbReference type="GO" id="GO:0016705">
    <property type="term" value="F:oxidoreductase activity, acting on paired donors, with incorporation or reduction of molecular oxygen"/>
    <property type="evidence" value="ECO:0007669"/>
    <property type="project" value="InterPro"/>
</dbReference>
<dbReference type="InterPro" id="IPR036396">
    <property type="entry name" value="Cyt_P450_sf"/>
</dbReference>
<dbReference type="InterPro" id="IPR050121">
    <property type="entry name" value="Cytochrome_P450_monoxygenase"/>
</dbReference>
<proteinExistence type="inferred from homology"/>
<gene>
    <name evidence="2" type="ORF">AOQ84DRAFT_280692</name>
</gene>
<sequence>MDITSSLVVNGESISSSSLLLIFRLRNLIPLLVAYLVLDAIYNLTLNPLRNVPGPFLAKISQSWRNIRYFRGSWHDDVLEVHRQYGDVVRIAPNEVSFVDVAALKELYGHGKQIVKVRKNPLSSNQDYLLTFIL</sequence>
<dbReference type="PANTHER" id="PTHR24305">
    <property type="entry name" value="CYTOCHROME P450"/>
    <property type="match status" value="1"/>
</dbReference>
<dbReference type="OrthoDB" id="3796526at2759"/>
<name>A0A8E2JZ82_9PEZI</name>
<dbReference type="AlphaFoldDB" id="A0A8E2JZ82"/>
<evidence type="ECO:0000313" key="3">
    <source>
        <dbReference type="Proteomes" id="UP000250140"/>
    </source>
</evidence>
<dbReference type="Proteomes" id="UP000250140">
    <property type="component" value="Unassembled WGS sequence"/>
</dbReference>
<reference evidence="2 3" key="1">
    <citation type="journal article" date="2016" name="Nat. Commun.">
        <title>Ectomycorrhizal ecology is imprinted in the genome of the dominant symbiotic fungus Cenococcum geophilum.</title>
        <authorList>
            <consortium name="DOE Joint Genome Institute"/>
            <person name="Peter M."/>
            <person name="Kohler A."/>
            <person name="Ohm R.A."/>
            <person name="Kuo A."/>
            <person name="Krutzmann J."/>
            <person name="Morin E."/>
            <person name="Arend M."/>
            <person name="Barry K.W."/>
            <person name="Binder M."/>
            <person name="Choi C."/>
            <person name="Clum A."/>
            <person name="Copeland A."/>
            <person name="Grisel N."/>
            <person name="Haridas S."/>
            <person name="Kipfer T."/>
            <person name="LaButti K."/>
            <person name="Lindquist E."/>
            <person name="Lipzen A."/>
            <person name="Maire R."/>
            <person name="Meier B."/>
            <person name="Mihaltcheva S."/>
            <person name="Molinier V."/>
            <person name="Murat C."/>
            <person name="Poggeler S."/>
            <person name="Quandt C.A."/>
            <person name="Sperisen C."/>
            <person name="Tritt A."/>
            <person name="Tisserant E."/>
            <person name="Crous P.W."/>
            <person name="Henrissat B."/>
            <person name="Nehls U."/>
            <person name="Egli S."/>
            <person name="Spatafora J.W."/>
            <person name="Grigoriev I.V."/>
            <person name="Martin F.M."/>
        </authorList>
    </citation>
    <scope>NUCLEOTIDE SEQUENCE [LARGE SCALE GENOMIC DNA]</scope>
    <source>
        <strain evidence="2 3">CBS 207.34</strain>
    </source>
</reference>